<proteinExistence type="predicted"/>
<dbReference type="PANTHER" id="PTHR34293">
    <property type="entry name" value="HTH-TYPE TRANSCRIPTIONAL REGULATOR TRMBL2"/>
    <property type="match status" value="1"/>
</dbReference>
<dbReference type="PRINTS" id="PR00038">
    <property type="entry name" value="HTHLUXR"/>
</dbReference>
<protein>
    <recommendedName>
        <fullName evidence="1">HTH luxR-type domain-containing protein</fullName>
    </recommendedName>
</protein>
<evidence type="ECO:0000313" key="3">
    <source>
        <dbReference type="Proteomes" id="UP000618795"/>
    </source>
</evidence>
<dbReference type="GO" id="GO:0003677">
    <property type="term" value="F:DNA binding"/>
    <property type="evidence" value="ECO:0007669"/>
    <property type="project" value="InterPro"/>
</dbReference>
<organism evidence="2 3">
    <name type="scientific">Streptomyces filipinensis</name>
    <dbReference type="NCBI Taxonomy" id="66887"/>
    <lineage>
        <taxon>Bacteria</taxon>
        <taxon>Bacillati</taxon>
        <taxon>Actinomycetota</taxon>
        <taxon>Actinomycetes</taxon>
        <taxon>Kitasatosporales</taxon>
        <taxon>Streptomycetaceae</taxon>
        <taxon>Streptomyces</taxon>
    </lineage>
</organism>
<feature type="domain" description="HTH luxR-type" evidence="1">
    <location>
        <begin position="259"/>
        <end position="324"/>
    </location>
</feature>
<dbReference type="SUPFAM" id="SSF46894">
    <property type="entry name" value="C-terminal effector domain of the bipartite response regulators"/>
    <property type="match status" value="1"/>
</dbReference>
<sequence>MLNILGLDALSEEIYRTMLAHPDRGIDGLTELVGASEVRVRQALERLSELSLISTSAGVEGFRVLNPETAVDRLLARQESELATARMRLEATKAAATELLAAYSTLRPPLDDRDFERLVGPEEIRHRLAAFGTSAEEEVMTFAPGGGHPEEDLAASRRPNTRLLERGIRMRTIYLNSLRNHQPTLHHVRWLSERGAEVRTAASLPVRMIVVDQRQAVLPLQRDDARAGAVLIRSEATVAALCALFESIWDEARPFGSEPALDDHGLSGQEAEVIRLLAEGLTDQAIAKRLGVSHRTARRIAADLMERLNARSRFEAGVRAVQQGWIAAQ</sequence>
<reference evidence="2" key="1">
    <citation type="journal article" date="2014" name="Int. J. Syst. Evol. Microbiol.">
        <title>Complete genome sequence of Corynebacterium casei LMG S-19264T (=DSM 44701T), isolated from a smear-ripened cheese.</title>
        <authorList>
            <consortium name="US DOE Joint Genome Institute (JGI-PGF)"/>
            <person name="Walter F."/>
            <person name="Albersmeier A."/>
            <person name="Kalinowski J."/>
            <person name="Ruckert C."/>
        </authorList>
    </citation>
    <scope>NUCLEOTIDE SEQUENCE</scope>
    <source>
        <strain evidence="2">JCM 4369</strain>
    </source>
</reference>
<dbReference type="InterPro" id="IPR036388">
    <property type="entry name" value="WH-like_DNA-bd_sf"/>
</dbReference>
<comment type="caution">
    <text evidence="2">The sequence shown here is derived from an EMBL/GenBank/DDBJ whole genome shotgun (WGS) entry which is preliminary data.</text>
</comment>
<dbReference type="EMBL" id="BMTD01000002">
    <property type="protein sequence ID" value="GGU81753.1"/>
    <property type="molecule type" value="Genomic_DNA"/>
</dbReference>
<evidence type="ECO:0000313" key="2">
    <source>
        <dbReference type="EMBL" id="GGU81753.1"/>
    </source>
</evidence>
<keyword evidence="3" id="KW-1185">Reference proteome</keyword>
<evidence type="ECO:0000259" key="1">
    <source>
        <dbReference type="PROSITE" id="PS50043"/>
    </source>
</evidence>
<dbReference type="Gene3D" id="1.10.10.10">
    <property type="entry name" value="Winged helix-like DNA-binding domain superfamily/Winged helix DNA-binding domain"/>
    <property type="match status" value="1"/>
</dbReference>
<dbReference type="Proteomes" id="UP000618795">
    <property type="component" value="Unassembled WGS sequence"/>
</dbReference>
<dbReference type="SMART" id="SM00421">
    <property type="entry name" value="HTH_LUXR"/>
    <property type="match status" value="1"/>
</dbReference>
<dbReference type="InterPro" id="IPR016032">
    <property type="entry name" value="Sig_transdc_resp-reg_C-effctor"/>
</dbReference>
<dbReference type="PROSITE" id="PS50043">
    <property type="entry name" value="HTH_LUXR_2"/>
    <property type="match status" value="1"/>
</dbReference>
<gene>
    <name evidence="2" type="ORF">GCM10010260_12790</name>
</gene>
<dbReference type="Pfam" id="PF00196">
    <property type="entry name" value="GerE"/>
    <property type="match status" value="1"/>
</dbReference>
<dbReference type="PANTHER" id="PTHR34293:SF1">
    <property type="entry name" value="HTH-TYPE TRANSCRIPTIONAL REGULATOR TRMBL2"/>
    <property type="match status" value="1"/>
</dbReference>
<dbReference type="GO" id="GO:0006355">
    <property type="term" value="P:regulation of DNA-templated transcription"/>
    <property type="evidence" value="ECO:0007669"/>
    <property type="project" value="InterPro"/>
</dbReference>
<dbReference type="CDD" id="cd06170">
    <property type="entry name" value="LuxR_C_like"/>
    <property type="match status" value="1"/>
</dbReference>
<dbReference type="AlphaFoldDB" id="A0A918I6Z4"/>
<dbReference type="InterPro" id="IPR000792">
    <property type="entry name" value="Tscrpt_reg_LuxR_C"/>
</dbReference>
<dbReference type="InterPro" id="IPR051797">
    <property type="entry name" value="TrmB-like"/>
</dbReference>
<reference evidence="2" key="2">
    <citation type="submission" date="2020-09" db="EMBL/GenBank/DDBJ databases">
        <authorList>
            <person name="Sun Q."/>
            <person name="Ohkuma M."/>
        </authorList>
    </citation>
    <scope>NUCLEOTIDE SEQUENCE</scope>
    <source>
        <strain evidence="2">JCM 4369</strain>
    </source>
</reference>
<accession>A0A918I6Z4</accession>
<name>A0A918I6Z4_9ACTN</name>
<dbReference type="RefSeq" id="WP_191871644.1">
    <property type="nucleotide sequence ID" value="NZ_BMTD01000002.1"/>
</dbReference>